<name>A0A5K7YIV2_9BACT</name>
<organism evidence="3 4">
    <name type="scientific">Desulfosarcina alkanivorans</name>
    <dbReference type="NCBI Taxonomy" id="571177"/>
    <lineage>
        <taxon>Bacteria</taxon>
        <taxon>Pseudomonadati</taxon>
        <taxon>Thermodesulfobacteriota</taxon>
        <taxon>Desulfobacteria</taxon>
        <taxon>Desulfobacterales</taxon>
        <taxon>Desulfosarcinaceae</taxon>
        <taxon>Desulfosarcina</taxon>
    </lineage>
</organism>
<dbReference type="InterPro" id="IPR001268">
    <property type="entry name" value="NADH_UbQ_OxRdtase_30kDa_su"/>
</dbReference>
<keyword evidence="4" id="KW-1185">Reference proteome</keyword>
<dbReference type="SUPFAM" id="SSF143243">
    <property type="entry name" value="Nqo5-like"/>
    <property type="match status" value="1"/>
</dbReference>
<protein>
    <submittedName>
        <fullName evidence="3">Ech hydrogenase subunit EchD</fullName>
    </submittedName>
</protein>
<dbReference type="Gene3D" id="3.30.460.80">
    <property type="entry name" value="NADH:ubiquinone oxidoreductase, 30kDa subunit"/>
    <property type="match status" value="1"/>
</dbReference>
<dbReference type="EMBL" id="AP021874">
    <property type="protein sequence ID" value="BBO69602.1"/>
    <property type="molecule type" value="Genomic_DNA"/>
</dbReference>
<dbReference type="InterPro" id="IPR037232">
    <property type="entry name" value="NADH_quin_OxRdtase_su_C/D-like"/>
</dbReference>
<dbReference type="Pfam" id="PF00329">
    <property type="entry name" value="Complex1_30kDa"/>
    <property type="match status" value="1"/>
</dbReference>
<feature type="region of interest" description="Disordered" evidence="1">
    <location>
        <begin position="114"/>
        <end position="137"/>
    </location>
</feature>
<dbReference type="KEGG" id="dalk:DSCA_35320"/>
<feature type="domain" description="NADH:ubiquinone oxidoreductase 30kDa subunit" evidence="2">
    <location>
        <begin position="26"/>
        <end position="117"/>
    </location>
</feature>
<evidence type="ECO:0000313" key="3">
    <source>
        <dbReference type="EMBL" id="BBO69602.1"/>
    </source>
</evidence>
<evidence type="ECO:0000256" key="1">
    <source>
        <dbReference type="SAM" id="MobiDB-lite"/>
    </source>
</evidence>
<dbReference type="Proteomes" id="UP000427906">
    <property type="component" value="Chromosome"/>
</dbReference>
<gene>
    <name evidence="3" type="ORF">DSCA_35320</name>
</gene>
<dbReference type="OrthoDB" id="3178054at2"/>
<sequence>MNGNVTAVTAPNLLGEVTRLKIEGYRLVTLSGVNTGPDQVEILYHFDRDLTLVHLRLNASRTVPVPSISPIFLAAFLAENEIQDLFHIRFHGLVIDYQRTLFLPREVEAAPFCRYAPPEKPPPVRPDGQPANASGDP</sequence>
<dbReference type="PIRSF" id="PIRSF036585">
    <property type="entry name" value="EchD"/>
    <property type="match status" value="1"/>
</dbReference>
<proteinExistence type="predicted"/>
<reference evidence="3 4" key="1">
    <citation type="submission" date="2019-11" db="EMBL/GenBank/DDBJ databases">
        <title>Comparative genomics of hydrocarbon-degrading Desulfosarcina strains.</title>
        <authorList>
            <person name="Watanabe M."/>
            <person name="Kojima H."/>
            <person name="Fukui M."/>
        </authorList>
    </citation>
    <scope>NUCLEOTIDE SEQUENCE [LARGE SCALE GENOMIC DNA]</scope>
    <source>
        <strain evidence="3 4">PL12</strain>
    </source>
</reference>
<evidence type="ECO:0000259" key="2">
    <source>
        <dbReference type="Pfam" id="PF00329"/>
    </source>
</evidence>
<dbReference type="AlphaFoldDB" id="A0A5K7YIV2"/>
<evidence type="ECO:0000313" key="4">
    <source>
        <dbReference type="Proteomes" id="UP000427906"/>
    </source>
</evidence>
<dbReference type="GO" id="GO:0008137">
    <property type="term" value="F:NADH dehydrogenase (ubiquinone) activity"/>
    <property type="evidence" value="ECO:0007669"/>
    <property type="project" value="InterPro"/>
</dbReference>
<accession>A0A5K7YIV2</accession>
<dbReference type="InterPro" id="IPR012179">
    <property type="entry name" value="NiFe-hyd_3_EchD"/>
</dbReference>
<dbReference type="RefSeq" id="WP_155317622.1">
    <property type="nucleotide sequence ID" value="NZ_AP021874.1"/>
</dbReference>